<evidence type="ECO:0000256" key="1">
    <source>
        <dbReference type="SAM" id="Phobius"/>
    </source>
</evidence>
<feature type="chain" id="PRO_5008147450" evidence="2">
    <location>
        <begin position="19"/>
        <end position="78"/>
    </location>
</feature>
<evidence type="ECO:0000313" key="3">
    <source>
        <dbReference type="Proteomes" id="UP000050741"/>
    </source>
</evidence>
<name>A0A183CDL3_GLOPA</name>
<reference evidence="3" key="1">
    <citation type="submission" date="2013-12" db="EMBL/GenBank/DDBJ databases">
        <authorList>
            <person name="Aslett M."/>
        </authorList>
    </citation>
    <scope>NUCLEOTIDE SEQUENCE [LARGE SCALE GENOMIC DNA]</scope>
    <source>
        <strain evidence="3">Lindley</strain>
    </source>
</reference>
<accession>A0A183CDL3</accession>
<keyword evidence="1" id="KW-0812">Transmembrane</keyword>
<evidence type="ECO:0000256" key="2">
    <source>
        <dbReference type="SAM" id="SignalP"/>
    </source>
</evidence>
<keyword evidence="2" id="KW-0732">Signal</keyword>
<protein>
    <submittedName>
        <fullName evidence="4">Transporter</fullName>
    </submittedName>
</protein>
<proteinExistence type="predicted"/>
<dbReference type="Proteomes" id="UP000050741">
    <property type="component" value="Unassembled WGS sequence"/>
</dbReference>
<keyword evidence="1" id="KW-1133">Transmembrane helix</keyword>
<sequence length="78" mass="9200">MANDNILFISGVVLLALAIDFSPAPGCTTVIIFAFYKYRSELYQLLPPEFFHVLLKTRALYMAKLKRWFPDWQKYHRT</sequence>
<feature type="signal peptide" evidence="2">
    <location>
        <begin position="1"/>
        <end position="18"/>
    </location>
</feature>
<reference evidence="3" key="2">
    <citation type="submission" date="2014-05" db="EMBL/GenBank/DDBJ databases">
        <title>The genome and life-stage specific transcriptomes of Globodera pallida elucidate key aspects of plant parasitism by a cyst nematode.</title>
        <authorList>
            <person name="Cotton J.A."/>
            <person name="Lilley C.J."/>
            <person name="Jones L.M."/>
            <person name="Kikuchi T."/>
            <person name="Reid A.J."/>
            <person name="Thorpe P."/>
            <person name="Tsai I.J."/>
            <person name="Beasley H."/>
            <person name="Blok V."/>
            <person name="Cock P.J.A."/>
            <person name="Van den Akker S.E."/>
            <person name="Holroyd N."/>
            <person name="Hunt M."/>
            <person name="Mantelin S."/>
            <person name="Naghra H."/>
            <person name="Pain A."/>
            <person name="Palomares-Rius J.E."/>
            <person name="Zarowiecki M."/>
            <person name="Berriman M."/>
            <person name="Jones J.T."/>
            <person name="Urwin P.E."/>
        </authorList>
    </citation>
    <scope>NUCLEOTIDE SEQUENCE [LARGE SCALE GENOMIC DNA]</scope>
    <source>
        <strain evidence="3">Lindley</strain>
    </source>
</reference>
<dbReference type="WBParaSite" id="GPLIN_001096700">
    <property type="protein sequence ID" value="GPLIN_001096700"/>
    <property type="gene ID" value="GPLIN_001096700"/>
</dbReference>
<feature type="transmembrane region" description="Helical" evidence="1">
    <location>
        <begin position="6"/>
        <end position="36"/>
    </location>
</feature>
<keyword evidence="3" id="KW-1185">Reference proteome</keyword>
<dbReference type="AlphaFoldDB" id="A0A183CDL3"/>
<keyword evidence="1" id="KW-0472">Membrane</keyword>
<organism evidence="3 4">
    <name type="scientific">Globodera pallida</name>
    <name type="common">Potato cyst nematode worm</name>
    <name type="synonym">Heterodera pallida</name>
    <dbReference type="NCBI Taxonomy" id="36090"/>
    <lineage>
        <taxon>Eukaryota</taxon>
        <taxon>Metazoa</taxon>
        <taxon>Ecdysozoa</taxon>
        <taxon>Nematoda</taxon>
        <taxon>Chromadorea</taxon>
        <taxon>Rhabditida</taxon>
        <taxon>Tylenchina</taxon>
        <taxon>Tylenchomorpha</taxon>
        <taxon>Tylenchoidea</taxon>
        <taxon>Heteroderidae</taxon>
        <taxon>Heteroderinae</taxon>
        <taxon>Globodera</taxon>
    </lineage>
</organism>
<reference evidence="4" key="3">
    <citation type="submission" date="2016-06" db="UniProtKB">
        <authorList>
            <consortium name="WormBaseParasite"/>
        </authorList>
    </citation>
    <scope>IDENTIFICATION</scope>
</reference>
<evidence type="ECO:0000313" key="4">
    <source>
        <dbReference type="WBParaSite" id="GPLIN_001096700"/>
    </source>
</evidence>